<gene>
    <name evidence="11" type="ORF">LDC_0519</name>
</gene>
<feature type="transmembrane region" description="Helical" evidence="9">
    <location>
        <begin position="7"/>
        <end position="30"/>
    </location>
</feature>
<feature type="non-terminal residue" evidence="11">
    <location>
        <position position="1"/>
    </location>
</feature>
<dbReference type="GO" id="GO:0017038">
    <property type="term" value="P:protein import"/>
    <property type="evidence" value="ECO:0007669"/>
    <property type="project" value="TreeGrafter"/>
</dbReference>
<evidence type="ECO:0000256" key="5">
    <source>
        <dbReference type="ARBA" id="ARBA00022692"/>
    </source>
</evidence>
<keyword evidence="4" id="KW-1003">Cell membrane</keyword>
<evidence type="ECO:0000256" key="4">
    <source>
        <dbReference type="ARBA" id="ARBA00022475"/>
    </source>
</evidence>
<evidence type="ECO:0000256" key="6">
    <source>
        <dbReference type="ARBA" id="ARBA00022927"/>
    </source>
</evidence>
<evidence type="ECO:0000259" key="10">
    <source>
        <dbReference type="Pfam" id="PF01618"/>
    </source>
</evidence>
<organism evidence="11">
    <name type="scientific">sediment metagenome</name>
    <dbReference type="NCBI Taxonomy" id="749907"/>
    <lineage>
        <taxon>unclassified sequences</taxon>
        <taxon>metagenomes</taxon>
        <taxon>ecological metagenomes</taxon>
    </lineage>
</organism>
<comment type="caution">
    <text evidence="11">The sequence shown here is derived from an EMBL/GenBank/DDBJ whole genome shotgun (WGS) entry which is preliminary data.</text>
</comment>
<evidence type="ECO:0000313" key="11">
    <source>
        <dbReference type="EMBL" id="EFK97444.1"/>
    </source>
</evidence>
<reference evidence="11" key="1">
    <citation type="submission" date="2010-07" db="EMBL/GenBank/DDBJ databases">
        <authorList>
            <consortium name="CONSOLIDER consortium CSD2007-00005"/>
            <person name="Guazzaroni M.-E."/>
            <person name="Richter M."/>
            <person name="Garcia-Salamanca A."/>
            <person name="Yarza P."/>
            <person name="Ferrer M."/>
        </authorList>
    </citation>
    <scope>NUCLEOTIDE SEQUENCE</scope>
</reference>
<evidence type="ECO:0000256" key="8">
    <source>
        <dbReference type="ARBA" id="ARBA00023136"/>
    </source>
</evidence>
<reference evidence="11" key="2">
    <citation type="journal article" date="2011" name="Microb. Ecol.">
        <title>Taxonomic and Functional Metagenomic Profiling of the Microbial Community in the Anoxic Sediment of a Sub-saline Shallow Lake (Laguna de Carrizo, Central Spain).</title>
        <authorList>
            <person name="Ferrer M."/>
            <person name="Guazzaroni M.E."/>
            <person name="Richter M."/>
            <person name="Garcia-Salamanca A."/>
            <person name="Yarza P."/>
            <person name="Suarez-Suarez A."/>
            <person name="Solano J."/>
            <person name="Alcaide M."/>
            <person name="van Dillewijn P."/>
            <person name="Molina-Henares M.A."/>
            <person name="Lopez-Cortes N."/>
            <person name="Al-Ramahi Y."/>
            <person name="Guerrero C."/>
            <person name="Acosta A."/>
            <person name="de Eugenio L.I."/>
            <person name="Martinez V."/>
            <person name="Marques S."/>
            <person name="Rojo F."/>
            <person name="Santero E."/>
            <person name="Genilloud O."/>
            <person name="Perez-Perez J."/>
            <person name="Rossello-Mora R."/>
            <person name="Ramos J.L."/>
        </authorList>
    </citation>
    <scope>NUCLEOTIDE SEQUENCE</scope>
</reference>
<accession>D9PG72</accession>
<keyword evidence="6" id="KW-0653">Protein transport</keyword>
<dbReference type="Pfam" id="PF01618">
    <property type="entry name" value="MotA_ExbB"/>
    <property type="match status" value="1"/>
</dbReference>
<comment type="similarity">
    <text evidence="2">Belongs to the ExbB/TolQ family.</text>
</comment>
<feature type="transmembrane region" description="Helical" evidence="9">
    <location>
        <begin position="42"/>
        <end position="63"/>
    </location>
</feature>
<feature type="domain" description="MotA/TolQ/ExbB proton channel" evidence="10">
    <location>
        <begin position="2"/>
        <end position="75"/>
    </location>
</feature>
<dbReference type="InterPro" id="IPR050790">
    <property type="entry name" value="ExbB/TolQ_transport"/>
</dbReference>
<keyword evidence="5 9" id="KW-0812">Transmembrane</keyword>
<keyword evidence="8 9" id="KW-0472">Membrane</keyword>
<name>D9PG72_9ZZZZ</name>
<dbReference type="EMBL" id="ADZX01000191">
    <property type="protein sequence ID" value="EFK97444.1"/>
    <property type="molecule type" value="Genomic_DNA"/>
</dbReference>
<protein>
    <submittedName>
        <fullName evidence="11">MotA/TolQ/ExbB proton channel family protein</fullName>
    </submittedName>
</protein>
<keyword evidence="3" id="KW-0813">Transport</keyword>
<sequence>TASLAPMLGLLGTVQGMIMAFAGLATGGAAQTGLLALSISQALWTTAAGLCVAIPAITSFTVFRNLANRLTLRMQAITMDLIKDLRNVEVVAE</sequence>
<dbReference type="AlphaFoldDB" id="D9PG72"/>
<evidence type="ECO:0000256" key="7">
    <source>
        <dbReference type="ARBA" id="ARBA00022989"/>
    </source>
</evidence>
<dbReference type="PANTHER" id="PTHR30625">
    <property type="entry name" value="PROTEIN TOLQ"/>
    <property type="match status" value="1"/>
</dbReference>
<dbReference type="InterPro" id="IPR002898">
    <property type="entry name" value="MotA_ExbB_proton_chnl"/>
</dbReference>
<evidence type="ECO:0000256" key="2">
    <source>
        <dbReference type="ARBA" id="ARBA00010442"/>
    </source>
</evidence>
<proteinExistence type="inferred from homology"/>
<evidence type="ECO:0000256" key="9">
    <source>
        <dbReference type="SAM" id="Phobius"/>
    </source>
</evidence>
<dbReference type="PANTHER" id="PTHR30625:SF15">
    <property type="entry name" value="BIOPOLYMER TRANSPORT PROTEIN EXBB"/>
    <property type="match status" value="1"/>
</dbReference>
<evidence type="ECO:0000256" key="1">
    <source>
        <dbReference type="ARBA" id="ARBA00004651"/>
    </source>
</evidence>
<dbReference type="GO" id="GO:0005886">
    <property type="term" value="C:plasma membrane"/>
    <property type="evidence" value="ECO:0007669"/>
    <property type="project" value="UniProtKB-SubCell"/>
</dbReference>
<comment type="subcellular location">
    <subcellularLocation>
        <location evidence="1">Cell membrane</location>
        <topology evidence="1">Multi-pass membrane protein</topology>
    </subcellularLocation>
</comment>
<keyword evidence="7 9" id="KW-1133">Transmembrane helix</keyword>
<evidence type="ECO:0000256" key="3">
    <source>
        <dbReference type="ARBA" id="ARBA00022448"/>
    </source>
</evidence>